<proteinExistence type="predicted"/>
<comment type="caution">
    <text evidence="1">The sequence shown here is derived from an EMBL/GenBank/DDBJ whole genome shotgun (WGS) entry which is preliminary data.</text>
</comment>
<evidence type="ECO:0000313" key="1">
    <source>
        <dbReference type="EMBL" id="PNC18147.1"/>
    </source>
</evidence>
<evidence type="ECO:0000313" key="2">
    <source>
        <dbReference type="Proteomes" id="UP000236000"/>
    </source>
</evidence>
<dbReference type="AlphaFoldDB" id="A0A2N8HDW7"/>
<name>A0A2N8HDW7_9BACT</name>
<dbReference type="EMBL" id="PJKA01000010">
    <property type="protein sequence ID" value="PNC18147.1"/>
    <property type="molecule type" value="Genomic_DNA"/>
</dbReference>
<reference evidence="1 2" key="1">
    <citation type="journal article" date="2017" name="BMC Genomics">
        <title>Genome sequencing of 39 Akkermansia muciniphila isolates reveals its population structure, genomic and functional diverisity, and global distribution in mammalian gut microbiotas.</title>
        <authorList>
            <person name="Guo X."/>
            <person name="Li S."/>
            <person name="Zhang J."/>
            <person name="Wu F."/>
            <person name="Li X."/>
            <person name="Wu D."/>
            <person name="Zhang M."/>
            <person name="Ou Z."/>
            <person name="Jie Z."/>
            <person name="Yan Q."/>
            <person name="Li P."/>
            <person name="Yi J."/>
            <person name="Peng Y."/>
        </authorList>
    </citation>
    <scope>NUCLEOTIDE SEQUENCE [LARGE SCALE GENOMIC DNA]</scope>
    <source>
        <strain evidence="1 2">GP24</strain>
    </source>
</reference>
<organism evidence="1 2">
    <name type="scientific">Akkermansia muciniphila</name>
    <dbReference type="NCBI Taxonomy" id="239935"/>
    <lineage>
        <taxon>Bacteria</taxon>
        <taxon>Pseudomonadati</taxon>
        <taxon>Verrucomicrobiota</taxon>
        <taxon>Verrucomicrobiia</taxon>
        <taxon>Verrucomicrobiales</taxon>
        <taxon>Akkermansiaceae</taxon>
        <taxon>Akkermansia</taxon>
    </lineage>
</organism>
<protein>
    <submittedName>
        <fullName evidence="1">Uncharacterized protein</fullName>
    </submittedName>
</protein>
<dbReference type="Proteomes" id="UP000236000">
    <property type="component" value="Unassembled WGS sequence"/>
</dbReference>
<sequence>MIFFYKILRILEIILTYLFRKRVNNILIIFHSFRRSEAFLFRFREKFDKGMFHALTAGIWKGHFLSLSSTFLLHLIIQKPLISFRKFFQQNGSYLSTIHKQPNFISFSSLIRRL</sequence>
<accession>A0A2N8HDW7</accession>
<gene>
    <name evidence="1" type="ORF">CXU22_05785</name>
</gene>